<name>A0A2T3ZE11_TRIA4</name>
<gene>
    <name evidence="1" type="ORF">M441DRAFT_363836</name>
</gene>
<reference evidence="1 2" key="1">
    <citation type="submission" date="2016-07" db="EMBL/GenBank/DDBJ databases">
        <title>Multiple horizontal gene transfer events from other fungi enriched the ability of initially mycotrophic Trichoderma (Ascomycota) to feed on dead plant biomass.</title>
        <authorList>
            <consortium name="DOE Joint Genome Institute"/>
            <person name="Aerts A."/>
            <person name="Atanasova L."/>
            <person name="Chenthamara K."/>
            <person name="Zhang J."/>
            <person name="Grujic M."/>
            <person name="Henrissat B."/>
            <person name="Kuo A."/>
            <person name="Salamov A."/>
            <person name="Lipzen A."/>
            <person name="Labutti K."/>
            <person name="Barry K."/>
            <person name="Miao Y."/>
            <person name="Rahimi M.J."/>
            <person name="Shen Q."/>
            <person name="Grigoriev I.V."/>
            <person name="Kubicek C.P."/>
            <person name="Druzhinina I.S."/>
        </authorList>
    </citation>
    <scope>NUCLEOTIDE SEQUENCE [LARGE SCALE GENOMIC DNA]</scope>
    <source>
        <strain evidence="1 2">CBS 433.97</strain>
    </source>
</reference>
<dbReference type="AlphaFoldDB" id="A0A2T3ZE11"/>
<proteinExistence type="predicted"/>
<dbReference type="Proteomes" id="UP000240493">
    <property type="component" value="Unassembled WGS sequence"/>
</dbReference>
<dbReference type="EMBL" id="KZ679259">
    <property type="protein sequence ID" value="PTB43033.1"/>
    <property type="molecule type" value="Genomic_DNA"/>
</dbReference>
<evidence type="ECO:0000313" key="1">
    <source>
        <dbReference type="EMBL" id="PTB43033.1"/>
    </source>
</evidence>
<sequence>MGRHGLLEYQVYLLICYTGVTLILRTAFSAEDYMASLFKIAQPSPGVIRRPPCLFASFNDKFTHPWPLTNTATTYSNEEQSLSAAVRWPVRSLDPHCISEASGEKPLEPLPGLDLSTLSKPCLAPVTSHHHMYPRLKG</sequence>
<organism evidence="1 2">
    <name type="scientific">Trichoderma asperellum (strain ATCC 204424 / CBS 433.97 / NBRC 101777)</name>
    <dbReference type="NCBI Taxonomy" id="1042311"/>
    <lineage>
        <taxon>Eukaryota</taxon>
        <taxon>Fungi</taxon>
        <taxon>Dikarya</taxon>
        <taxon>Ascomycota</taxon>
        <taxon>Pezizomycotina</taxon>
        <taxon>Sordariomycetes</taxon>
        <taxon>Hypocreomycetidae</taxon>
        <taxon>Hypocreales</taxon>
        <taxon>Hypocreaceae</taxon>
        <taxon>Trichoderma</taxon>
    </lineage>
</organism>
<protein>
    <submittedName>
        <fullName evidence="1">Uncharacterized protein</fullName>
    </submittedName>
</protein>
<evidence type="ECO:0000313" key="2">
    <source>
        <dbReference type="Proteomes" id="UP000240493"/>
    </source>
</evidence>
<keyword evidence="2" id="KW-1185">Reference proteome</keyword>
<accession>A0A2T3ZE11</accession>